<dbReference type="PROSITE" id="PS50090">
    <property type="entry name" value="MYB_LIKE"/>
    <property type="match status" value="3"/>
</dbReference>
<reference evidence="4" key="1">
    <citation type="submission" date="2014-09" db="EMBL/GenBank/DDBJ databases">
        <title>Genome sequence of the luminous mushroom Mycena chlorophos for searching fungal bioluminescence genes.</title>
        <authorList>
            <person name="Tanaka Y."/>
            <person name="Kasuga D."/>
            <person name="Oba Y."/>
            <person name="Hase S."/>
            <person name="Sato K."/>
            <person name="Oba Y."/>
            <person name="Sakakibara Y."/>
        </authorList>
    </citation>
    <scope>NUCLEOTIDE SEQUENCE</scope>
</reference>
<dbReference type="Pfam" id="PF00249">
    <property type="entry name" value="Myb_DNA-binding"/>
    <property type="match status" value="1"/>
</dbReference>
<feature type="compositionally biased region" description="Low complexity" evidence="1">
    <location>
        <begin position="1"/>
        <end position="13"/>
    </location>
</feature>
<evidence type="ECO:0000313" key="5">
    <source>
        <dbReference type="Proteomes" id="UP000815677"/>
    </source>
</evidence>
<feature type="region of interest" description="Disordered" evidence="1">
    <location>
        <begin position="168"/>
        <end position="199"/>
    </location>
</feature>
<feature type="region of interest" description="Disordered" evidence="1">
    <location>
        <begin position="1"/>
        <end position="44"/>
    </location>
</feature>
<feature type="compositionally biased region" description="Basic and acidic residues" evidence="1">
    <location>
        <begin position="14"/>
        <end position="37"/>
    </location>
</feature>
<organism evidence="4 5">
    <name type="scientific">Mycena chlorophos</name>
    <name type="common">Agaric fungus</name>
    <name type="synonym">Agaricus chlorophos</name>
    <dbReference type="NCBI Taxonomy" id="658473"/>
    <lineage>
        <taxon>Eukaryota</taxon>
        <taxon>Fungi</taxon>
        <taxon>Dikarya</taxon>
        <taxon>Basidiomycota</taxon>
        <taxon>Agaricomycotina</taxon>
        <taxon>Agaricomycetes</taxon>
        <taxon>Agaricomycetidae</taxon>
        <taxon>Agaricales</taxon>
        <taxon>Marasmiineae</taxon>
        <taxon>Mycenaceae</taxon>
        <taxon>Mycena</taxon>
    </lineage>
</organism>
<feature type="compositionally biased region" description="Low complexity" evidence="1">
    <location>
        <begin position="169"/>
        <end position="199"/>
    </location>
</feature>
<gene>
    <name evidence="4" type="ORF">MCHLO_08196</name>
</gene>
<dbReference type="InterPro" id="IPR009057">
    <property type="entry name" value="Homeodomain-like_sf"/>
</dbReference>
<feature type="domain" description="HTH myb-type" evidence="3">
    <location>
        <begin position="12"/>
        <end position="64"/>
    </location>
</feature>
<dbReference type="PROSITE" id="PS51294">
    <property type="entry name" value="HTH_MYB"/>
    <property type="match status" value="3"/>
</dbReference>
<evidence type="ECO:0000313" key="4">
    <source>
        <dbReference type="EMBL" id="GAT51017.1"/>
    </source>
</evidence>
<dbReference type="PANTHER" id="PTHR45614">
    <property type="entry name" value="MYB PROTEIN-RELATED"/>
    <property type="match status" value="1"/>
</dbReference>
<dbReference type="SMART" id="SM00717">
    <property type="entry name" value="SANT"/>
    <property type="match status" value="3"/>
</dbReference>
<evidence type="ECO:0000256" key="1">
    <source>
        <dbReference type="SAM" id="MobiDB-lite"/>
    </source>
</evidence>
<dbReference type="EMBL" id="DF846832">
    <property type="protein sequence ID" value="GAT51017.1"/>
    <property type="molecule type" value="Genomic_DNA"/>
</dbReference>
<dbReference type="PANTHER" id="PTHR45614:SF199">
    <property type="entry name" value="MYB-LIKE TRANSCRIPTION FACTOR (EUROFUNG)-RELATED"/>
    <property type="match status" value="1"/>
</dbReference>
<feature type="domain" description="Myb-like" evidence="2">
    <location>
        <begin position="12"/>
        <end position="68"/>
    </location>
</feature>
<dbReference type="Gene3D" id="1.10.10.60">
    <property type="entry name" value="Homeodomain-like"/>
    <property type="match status" value="3"/>
</dbReference>
<dbReference type="InterPro" id="IPR017930">
    <property type="entry name" value="Myb_dom"/>
</dbReference>
<feature type="domain" description="HTH myb-type" evidence="3">
    <location>
        <begin position="69"/>
        <end position="123"/>
    </location>
</feature>
<dbReference type="Proteomes" id="UP000815677">
    <property type="component" value="Unassembled WGS sequence"/>
</dbReference>
<protein>
    <submittedName>
        <fullName evidence="4">Uncharacterized protein</fullName>
    </submittedName>
</protein>
<evidence type="ECO:0000259" key="2">
    <source>
        <dbReference type="PROSITE" id="PS50090"/>
    </source>
</evidence>
<feature type="domain" description="HTH myb-type" evidence="3">
    <location>
        <begin position="125"/>
        <end position="175"/>
    </location>
</feature>
<dbReference type="InterPro" id="IPR050560">
    <property type="entry name" value="MYB_TF"/>
</dbReference>
<dbReference type="Pfam" id="PF13921">
    <property type="entry name" value="Myb_DNA-bind_6"/>
    <property type="match status" value="1"/>
</dbReference>
<dbReference type="SUPFAM" id="SSF46689">
    <property type="entry name" value="Homeodomain-like"/>
    <property type="match status" value="2"/>
</dbReference>
<feature type="domain" description="Myb-like" evidence="2">
    <location>
        <begin position="69"/>
        <end position="119"/>
    </location>
</feature>
<dbReference type="InterPro" id="IPR001005">
    <property type="entry name" value="SANT/Myb"/>
</dbReference>
<name>A0ABQ0LIU1_MYCCL</name>
<proteinExistence type="predicted"/>
<keyword evidence="5" id="KW-1185">Reference proteome</keyword>
<evidence type="ECO:0000259" key="3">
    <source>
        <dbReference type="PROSITE" id="PS51294"/>
    </source>
</evidence>
<sequence length="320" mass="34836">MYPASYPASYSAPPRERRQWSAEEDELLRRAVDREEPGNPAPSKWHAIAQHVPKRSNKDCRKRWYAKMNSDVVKGGWAPDEDARLLQGINAYGPRWALVASMVQTRNSDQCAKRWCDTLNPAIDRTAWTASQDELLVQAVNEHGKVWTKIVQMYFPGRTGLAAKNRYNSVTRAETSSSRRSTTGRSSHSPDSTPSPSAELDLMDADLRDAMRLASASPSYDYSPVAVVGAYPTTPFGGNVMISSSGTSAYASVSGTGAGYFAAANTNPPTYPAQYHHQFSQSPSSMYANGSYTGAAAAQVYGTSGSRHTRAASGTSWAPY</sequence>
<feature type="domain" description="Myb-like" evidence="2">
    <location>
        <begin position="120"/>
        <end position="171"/>
    </location>
</feature>
<accession>A0ABQ0LIU1</accession>
<dbReference type="CDD" id="cd00167">
    <property type="entry name" value="SANT"/>
    <property type="match status" value="3"/>
</dbReference>